<dbReference type="SUPFAM" id="SSF53850">
    <property type="entry name" value="Periplasmic binding protein-like II"/>
    <property type="match status" value="1"/>
</dbReference>
<dbReference type="Pfam" id="PF12849">
    <property type="entry name" value="PBP_like_2"/>
    <property type="match status" value="1"/>
</dbReference>
<proteinExistence type="inferred from homology"/>
<keyword evidence="10" id="KW-1185">Reference proteome</keyword>
<accession>A0A1I1EWC7</accession>
<evidence type="ECO:0000256" key="6">
    <source>
        <dbReference type="PIRNR" id="PIRNR002756"/>
    </source>
</evidence>
<organism evidence="9 10">
    <name type="scientific">Brevinema andersonii</name>
    <dbReference type="NCBI Taxonomy" id="34097"/>
    <lineage>
        <taxon>Bacteria</taxon>
        <taxon>Pseudomonadati</taxon>
        <taxon>Spirochaetota</taxon>
        <taxon>Spirochaetia</taxon>
        <taxon>Brevinematales</taxon>
        <taxon>Brevinemataceae</taxon>
        <taxon>Brevinema</taxon>
    </lineage>
</organism>
<dbReference type="PANTHER" id="PTHR42996">
    <property type="entry name" value="PHOSPHATE-BINDING PROTEIN PSTS"/>
    <property type="match status" value="1"/>
</dbReference>
<feature type="signal peptide" evidence="7">
    <location>
        <begin position="1"/>
        <end position="22"/>
    </location>
</feature>
<dbReference type="InterPro" id="IPR005673">
    <property type="entry name" value="ABC_phos-bd_PstS"/>
</dbReference>
<dbReference type="PIRSF" id="PIRSF002756">
    <property type="entry name" value="PstS"/>
    <property type="match status" value="1"/>
</dbReference>
<reference evidence="10" key="1">
    <citation type="submission" date="2016-10" db="EMBL/GenBank/DDBJ databases">
        <authorList>
            <person name="Varghese N."/>
            <person name="Submissions S."/>
        </authorList>
    </citation>
    <scope>NUCLEOTIDE SEQUENCE [LARGE SCALE GENOMIC DNA]</scope>
    <source>
        <strain evidence="10">ATCC 43811</strain>
    </source>
</reference>
<evidence type="ECO:0000256" key="3">
    <source>
        <dbReference type="ARBA" id="ARBA00011529"/>
    </source>
</evidence>
<evidence type="ECO:0000313" key="9">
    <source>
        <dbReference type="EMBL" id="SFB91414.1"/>
    </source>
</evidence>
<evidence type="ECO:0000259" key="8">
    <source>
        <dbReference type="Pfam" id="PF12849"/>
    </source>
</evidence>
<comment type="function">
    <text evidence="1">Part of the ABC transporter complex PstSACB involved in phosphate import.</text>
</comment>
<keyword evidence="4 6" id="KW-0813">Transport</keyword>
<dbReference type="GO" id="GO:0035435">
    <property type="term" value="P:phosphate ion transmembrane transport"/>
    <property type="evidence" value="ECO:0007669"/>
    <property type="project" value="InterPro"/>
</dbReference>
<evidence type="ECO:0000256" key="1">
    <source>
        <dbReference type="ARBA" id="ARBA00002841"/>
    </source>
</evidence>
<dbReference type="Proteomes" id="UP000240042">
    <property type="component" value="Unassembled WGS sequence"/>
</dbReference>
<dbReference type="RefSeq" id="WP_092319843.1">
    <property type="nucleotide sequence ID" value="NZ_FOKY01000020.1"/>
</dbReference>
<gene>
    <name evidence="9" type="ORF">SAMN02745150_01295</name>
</gene>
<feature type="domain" description="PBP" evidence="8">
    <location>
        <begin position="22"/>
        <end position="325"/>
    </location>
</feature>
<comment type="similarity">
    <text evidence="2 6">Belongs to the PstS family.</text>
</comment>
<sequence>MKMHFAKITALLLSINSCSSNAVINIQGAGSSFANPIFTKLFADYAATHKTQVSYQATGSGAGIQNIASGIVDFSATDAFLNDQDLKNYLEQGIEMLHIPAVLAGVNFTYNIPAPGFSSKDEPIYLNPELIYQIYSGQITKWNDPQIVSLNQQLSTNKERIFPDINIIPVFRSDSSGTTFTMSEFMTKANKKWADIFGTGKSLNWTTGVGQKGNSGMMAFTKENTGSISYVDYVYAKQNNFPVAAIQNKAGNYVIGDIQNTFAAADTVAFPADSRVSLTYTDGANAAPMTTFTYILVRKEQNYNNRSKEQAQALVDLLAWMFTEEAQAQHESLYFAPLPQNVIDTGKNILTQIKYNGETLYSLE</sequence>
<dbReference type="GO" id="GO:0043190">
    <property type="term" value="C:ATP-binding cassette (ABC) transporter complex"/>
    <property type="evidence" value="ECO:0007669"/>
    <property type="project" value="InterPro"/>
</dbReference>
<evidence type="ECO:0000256" key="4">
    <source>
        <dbReference type="ARBA" id="ARBA00022448"/>
    </source>
</evidence>
<dbReference type="Gene3D" id="3.40.190.10">
    <property type="entry name" value="Periplasmic binding protein-like II"/>
    <property type="match status" value="2"/>
</dbReference>
<dbReference type="EMBL" id="FOKY01000020">
    <property type="protein sequence ID" value="SFB91414.1"/>
    <property type="molecule type" value="Genomic_DNA"/>
</dbReference>
<keyword evidence="7" id="KW-0732">Signal</keyword>
<dbReference type="InterPro" id="IPR024370">
    <property type="entry name" value="PBP_domain"/>
</dbReference>
<keyword evidence="5 6" id="KW-0592">Phosphate transport</keyword>
<evidence type="ECO:0000256" key="5">
    <source>
        <dbReference type="ARBA" id="ARBA00022592"/>
    </source>
</evidence>
<name>A0A1I1EWC7_BREAD</name>
<dbReference type="STRING" id="34097.SAMN02745150_01295"/>
<dbReference type="PANTHER" id="PTHR42996:SF1">
    <property type="entry name" value="PHOSPHATE-BINDING PROTEIN PSTS"/>
    <property type="match status" value="1"/>
</dbReference>
<dbReference type="AlphaFoldDB" id="A0A1I1EWC7"/>
<evidence type="ECO:0000256" key="7">
    <source>
        <dbReference type="SAM" id="SignalP"/>
    </source>
</evidence>
<dbReference type="InterPro" id="IPR050962">
    <property type="entry name" value="Phosphate-bind_PstS"/>
</dbReference>
<dbReference type="OrthoDB" id="9790048at2"/>
<dbReference type="CDD" id="cd13565">
    <property type="entry name" value="PBP2_PstS"/>
    <property type="match status" value="1"/>
</dbReference>
<evidence type="ECO:0000313" key="10">
    <source>
        <dbReference type="Proteomes" id="UP000240042"/>
    </source>
</evidence>
<dbReference type="NCBIfam" id="TIGR00975">
    <property type="entry name" value="3a0107s03"/>
    <property type="match status" value="1"/>
</dbReference>
<comment type="subunit">
    <text evidence="3">The complex is composed of two ATP-binding proteins (PstB), two transmembrane proteins (PstC and PstA) and a solute-binding protein (PstS).</text>
</comment>
<dbReference type="GO" id="GO:0042301">
    <property type="term" value="F:phosphate ion binding"/>
    <property type="evidence" value="ECO:0007669"/>
    <property type="project" value="InterPro"/>
</dbReference>
<feature type="chain" id="PRO_5015125074" description="Phosphate-binding protein" evidence="7">
    <location>
        <begin position="23"/>
        <end position="364"/>
    </location>
</feature>
<evidence type="ECO:0000256" key="2">
    <source>
        <dbReference type="ARBA" id="ARBA00008725"/>
    </source>
</evidence>
<protein>
    <recommendedName>
        <fullName evidence="6">Phosphate-binding protein</fullName>
    </recommendedName>
</protein>